<feature type="compositionally biased region" description="Pro residues" evidence="1">
    <location>
        <begin position="40"/>
        <end position="53"/>
    </location>
</feature>
<feature type="region of interest" description="Disordered" evidence="1">
    <location>
        <begin position="1"/>
        <end position="83"/>
    </location>
</feature>
<dbReference type="InParanoid" id="A0A1X7TRZ4"/>
<dbReference type="EnsemblMetazoa" id="Aqu2.1.17937_001">
    <property type="protein sequence ID" value="Aqu2.1.17937_001"/>
    <property type="gene ID" value="Aqu2.1.17937"/>
</dbReference>
<evidence type="ECO:0000256" key="1">
    <source>
        <dbReference type="SAM" id="MobiDB-lite"/>
    </source>
</evidence>
<feature type="compositionally biased region" description="Acidic residues" evidence="1">
    <location>
        <begin position="18"/>
        <end position="28"/>
    </location>
</feature>
<name>A0A1X7TRZ4_AMPQE</name>
<protein>
    <submittedName>
        <fullName evidence="2">Uncharacterized protein</fullName>
    </submittedName>
</protein>
<accession>A0A1X7TRZ4</accession>
<proteinExistence type="predicted"/>
<evidence type="ECO:0000313" key="2">
    <source>
        <dbReference type="EnsemblMetazoa" id="Aqu2.1.17937_001"/>
    </source>
</evidence>
<dbReference type="AlphaFoldDB" id="A0A1X7TRZ4"/>
<sequence length="83" mass="9412">MRRHIDQLHPRTSKDDDISMDTIEDNDIDNQGPYFNCSPIEPPARNPSQPPVSPLVATPSVPIIRRSSRNRRPVDHYAPVISI</sequence>
<organism evidence="2">
    <name type="scientific">Amphimedon queenslandica</name>
    <name type="common">Sponge</name>
    <dbReference type="NCBI Taxonomy" id="400682"/>
    <lineage>
        <taxon>Eukaryota</taxon>
        <taxon>Metazoa</taxon>
        <taxon>Porifera</taxon>
        <taxon>Demospongiae</taxon>
        <taxon>Heteroscleromorpha</taxon>
        <taxon>Haplosclerida</taxon>
        <taxon>Niphatidae</taxon>
        <taxon>Amphimedon</taxon>
    </lineage>
</organism>
<reference evidence="2" key="1">
    <citation type="submission" date="2017-05" db="UniProtKB">
        <authorList>
            <consortium name="EnsemblMetazoa"/>
        </authorList>
    </citation>
    <scope>IDENTIFICATION</scope>
</reference>
<feature type="compositionally biased region" description="Basic and acidic residues" evidence="1">
    <location>
        <begin position="1"/>
        <end position="17"/>
    </location>
</feature>